<dbReference type="PANTHER" id="PTHR11820:SF7">
    <property type="entry name" value="ACYLPYRUVASE FAHD1, MITOCHONDRIAL"/>
    <property type="match status" value="1"/>
</dbReference>
<evidence type="ECO:0000256" key="2">
    <source>
        <dbReference type="ARBA" id="ARBA00022723"/>
    </source>
</evidence>
<dbReference type="EMBL" id="JASPKZ010007527">
    <property type="protein sequence ID" value="KAJ9583792.1"/>
    <property type="molecule type" value="Genomic_DNA"/>
</dbReference>
<evidence type="ECO:0000259" key="6">
    <source>
        <dbReference type="Pfam" id="PF01557"/>
    </source>
</evidence>
<evidence type="ECO:0000313" key="7">
    <source>
        <dbReference type="EMBL" id="KAJ9583792.1"/>
    </source>
</evidence>
<dbReference type="Pfam" id="PF01557">
    <property type="entry name" value="FAA_hydrolase"/>
    <property type="match status" value="1"/>
</dbReference>
<dbReference type="PANTHER" id="PTHR11820">
    <property type="entry name" value="ACYLPYRUVASE"/>
    <property type="match status" value="1"/>
</dbReference>
<evidence type="ECO:0000256" key="5">
    <source>
        <dbReference type="ARBA" id="ARBA00044973"/>
    </source>
</evidence>
<proteinExistence type="inferred from homology"/>
<dbReference type="Proteomes" id="UP001233999">
    <property type="component" value="Unassembled WGS sequence"/>
</dbReference>
<comment type="caution">
    <text evidence="7">The sequence shown here is derived from an EMBL/GenBank/DDBJ whole genome shotgun (WGS) entry which is preliminary data.</text>
</comment>
<dbReference type="InterPro" id="IPR011234">
    <property type="entry name" value="Fumarylacetoacetase-like_C"/>
</dbReference>
<reference evidence="7" key="1">
    <citation type="journal article" date="2023" name="IScience">
        <title>Live-bearing cockroach genome reveals convergent evolutionary mechanisms linked to viviparity in insects and beyond.</title>
        <authorList>
            <person name="Fouks B."/>
            <person name="Harrison M.C."/>
            <person name="Mikhailova A.A."/>
            <person name="Marchal E."/>
            <person name="English S."/>
            <person name="Carruthers M."/>
            <person name="Jennings E.C."/>
            <person name="Chiamaka E.L."/>
            <person name="Frigard R.A."/>
            <person name="Pippel M."/>
            <person name="Attardo G.M."/>
            <person name="Benoit J.B."/>
            <person name="Bornberg-Bauer E."/>
            <person name="Tobe S.S."/>
        </authorList>
    </citation>
    <scope>NUCLEOTIDE SEQUENCE</scope>
    <source>
        <strain evidence="7">Stay&amp;Tobe</strain>
    </source>
</reference>
<sequence>MSISSGNLLDLGSHPLPIPNLSQYMKVGRKIIGAGLNYKALLKLKGLPVPEKPTIFLKPSTAYITEGQSIEVSKDFEIIQEVELGVVIGRQCKNVSESEAMQYVGGYCLALDMTNGTLMKEAQAQGLPWCLGKGFDTACPVSQFIPLEKIPNPEDIEIWCKVNGELKQKSRTSDMVFTIPQLISFVSKFMTLDPNDVIITGSPPGMCPVAPGDVIEAGVADIVIMTFPVKSSQ</sequence>
<reference evidence="7" key="2">
    <citation type="submission" date="2023-05" db="EMBL/GenBank/DDBJ databases">
        <authorList>
            <person name="Fouks B."/>
        </authorList>
    </citation>
    <scope>NUCLEOTIDE SEQUENCE</scope>
    <source>
        <strain evidence="7">Stay&amp;Tobe</strain>
        <tissue evidence="7">Testes</tissue>
    </source>
</reference>
<dbReference type="AlphaFoldDB" id="A0AAD7ZNQ8"/>
<gene>
    <name evidence="7" type="ORF">L9F63_021882</name>
</gene>
<keyword evidence="2" id="KW-0479">Metal-binding</keyword>
<name>A0AAD7ZNQ8_DIPPU</name>
<dbReference type="GO" id="GO:0050163">
    <property type="term" value="F:oxaloacetate tautomerase activity"/>
    <property type="evidence" value="ECO:0007669"/>
    <property type="project" value="UniProtKB-EC"/>
</dbReference>
<evidence type="ECO:0000313" key="8">
    <source>
        <dbReference type="Proteomes" id="UP001233999"/>
    </source>
</evidence>
<organism evidence="7 8">
    <name type="scientific">Diploptera punctata</name>
    <name type="common">Pacific beetle cockroach</name>
    <dbReference type="NCBI Taxonomy" id="6984"/>
    <lineage>
        <taxon>Eukaryota</taxon>
        <taxon>Metazoa</taxon>
        <taxon>Ecdysozoa</taxon>
        <taxon>Arthropoda</taxon>
        <taxon>Hexapoda</taxon>
        <taxon>Insecta</taxon>
        <taxon>Pterygota</taxon>
        <taxon>Neoptera</taxon>
        <taxon>Polyneoptera</taxon>
        <taxon>Dictyoptera</taxon>
        <taxon>Blattodea</taxon>
        <taxon>Blaberoidea</taxon>
        <taxon>Blaberidae</taxon>
        <taxon>Diplopterinae</taxon>
        <taxon>Diploptera</taxon>
    </lineage>
</organism>
<dbReference type="SUPFAM" id="SSF56529">
    <property type="entry name" value="FAH"/>
    <property type="match status" value="1"/>
</dbReference>
<dbReference type="GO" id="GO:0046872">
    <property type="term" value="F:metal ion binding"/>
    <property type="evidence" value="ECO:0007669"/>
    <property type="project" value="UniProtKB-KW"/>
</dbReference>
<evidence type="ECO:0000256" key="4">
    <source>
        <dbReference type="ARBA" id="ARBA00044911"/>
    </source>
</evidence>
<feature type="domain" description="Fumarylacetoacetase-like C-terminal" evidence="6">
    <location>
        <begin position="30"/>
        <end position="229"/>
    </location>
</feature>
<evidence type="ECO:0000256" key="1">
    <source>
        <dbReference type="ARBA" id="ARBA00010211"/>
    </source>
</evidence>
<keyword evidence="8" id="KW-1185">Reference proteome</keyword>
<comment type="similarity">
    <text evidence="1">Belongs to the FAH family.</text>
</comment>
<dbReference type="GO" id="GO:0005739">
    <property type="term" value="C:mitochondrion"/>
    <property type="evidence" value="ECO:0007669"/>
    <property type="project" value="TreeGrafter"/>
</dbReference>
<protein>
    <recommendedName>
        <fullName evidence="5">oxaloacetate tautomerase</fullName>
        <ecNumber evidence="5">5.3.2.2</ecNumber>
    </recommendedName>
    <alternativeName>
        <fullName evidence="3">Fumarylacetoacetate hydrolase domain-containing protein 1</fullName>
    </alternativeName>
</protein>
<evidence type="ECO:0000256" key="3">
    <source>
        <dbReference type="ARBA" id="ARBA00042340"/>
    </source>
</evidence>
<dbReference type="GO" id="GO:0018773">
    <property type="term" value="F:acetylpyruvate hydrolase activity"/>
    <property type="evidence" value="ECO:0007669"/>
    <property type="project" value="TreeGrafter"/>
</dbReference>
<dbReference type="InterPro" id="IPR036663">
    <property type="entry name" value="Fumarylacetoacetase_C_sf"/>
</dbReference>
<dbReference type="Gene3D" id="3.90.850.10">
    <property type="entry name" value="Fumarylacetoacetase-like, C-terminal domain"/>
    <property type="match status" value="1"/>
</dbReference>
<accession>A0AAD7ZNQ8</accession>
<dbReference type="EC" id="5.3.2.2" evidence="5"/>
<comment type="catalytic activity">
    <reaction evidence="4">
        <text>oxaloacetate = enol-oxaloacetate</text>
        <dbReference type="Rhea" id="RHEA:16021"/>
        <dbReference type="ChEBI" id="CHEBI:16452"/>
        <dbReference type="ChEBI" id="CHEBI:17479"/>
        <dbReference type="EC" id="5.3.2.2"/>
    </reaction>
    <physiologicalReaction direction="right-to-left" evidence="4">
        <dbReference type="Rhea" id="RHEA:16023"/>
    </physiologicalReaction>
</comment>